<dbReference type="EC" id="5.2.1.8" evidence="3 11"/>
<keyword evidence="11" id="KW-0963">Cytoplasm</keyword>
<evidence type="ECO:0000313" key="14">
    <source>
        <dbReference type="EMBL" id="AHG59923.1"/>
    </source>
</evidence>
<evidence type="ECO:0000256" key="8">
    <source>
        <dbReference type="ARBA" id="ARBA00023235"/>
    </source>
</evidence>
<keyword evidence="7 11" id="KW-0143">Chaperone</keyword>
<dbReference type="GO" id="GO:0006457">
    <property type="term" value="P:protein folding"/>
    <property type="evidence" value="ECO:0007669"/>
    <property type="project" value="UniProtKB-UniRule"/>
</dbReference>
<dbReference type="HOGENOM" id="CLU_033058_2_0_6"/>
<evidence type="ECO:0000256" key="7">
    <source>
        <dbReference type="ARBA" id="ARBA00023186"/>
    </source>
</evidence>
<dbReference type="HAMAP" id="MF_00303">
    <property type="entry name" value="Trigger_factor_Tig"/>
    <property type="match status" value="1"/>
</dbReference>
<evidence type="ECO:0000256" key="1">
    <source>
        <dbReference type="ARBA" id="ARBA00000971"/>
    </source>
</evidence>
<dbReference type="PATRIC" id="fig|1009856.3.peg.463"/>
<dbReference type="Pfam" id="PF05697">
    <property type="entry name" value="Trigger_N"/>
    <property type="match status" value="1"/>
</dbReference>
<name>W0P4B7_BUCMP</name>
<dbReference type="GO" id="GO:0003755">
    <property type="term" value="F:peptidyl-prolyl cis-trans isomerase activity"/>
    <property type="evidence" value="ECO:0007669"/>
    <property type="project" value="UniProtKB-UniRule"/>
</dbReference>
<dbReference type="InterPro" id="IPR027304">
    <property type="entry name" value="Trigger_fact/SurA_dom_sf"/>
</dbReference>
<evidence type="ECO:0000259" key="13">
    <source>
        <dbReference type="Pfam" id="PF05698"/>
    </source>
</evidence>
<keyword evidence="5 11" id="KW-0132">Cell division</keyword>
<feature type="domain" description="Trigger factor ribosome-binding bacterial" evidence="12">
    <location>
        <begin position="1"/>
        <end position="145"/>
    </location>
</feature>
<keyword evidence="9 11" id="KW-0131">Cell cycle</keyword>
<dbReference type="InterPro" id="IPR008880">
    <property type="entry name" value="Trigger_fac_C"/>
</dbReference>
<dbReference type="InterPro" id="IPR005215">
    <property type="entry name" value="Trig_fac"/>
</dbReference>
<dbReference type="EMBL" id="CP002697">
    <property type="protein sequence ID" value="AHG59923.1"/>
    <property type="molecule type" value="Genomic_DNA"/>
</dbReference>
<evidence type="ECO:0000256" key="4">
    <source>
        <dbReference type="ARBA" id="ARBA00016902"/>
    </source>
</evidence>
<keyword evidence="8 11" id="KW-0413">Isomerase</keyword>
<comment type="catalytic activity">
    <reaction evidence="1 11">
        <text>[protein]-peptidylproline (omega=180) = [protein]-peptidylproline (omega=0)</text>
        <dbReference type="Rhea" id="RHEA:16237"/>
        <dbReference type="Rhea" id="RHEA-COMP:10747"/>
        <dbReference type="Rhea" id="RHEA-COMP:10748"/>
        <dbReference type="ChEBI" id="CHEBI:83833"/>
        <dbReference type="ChEBI" id="CHEBI:83834"/>
        <dbReference type="EC" id="5.2.1.8"/>
    </reaction>
</comment>
<dbReference type="AlphaFoldDB" id="W0P4B7"/>
<evidence type="ECO:0000256" key="5">
    <source>
        <dbReference type="ARBA" id="ARBA00022618"/>
    </source>
</evidence>
<dbReference type="Gene3D" id="3.30.70.1050">
    <property type="entry name" value="Trigger factor ribosome-binding domain"/>
    <property type="match status" value="1"/>
</dbReference>
<dbReference type="RefSeq" id="WP_025369098.1">
    <property type="nucleotide sequence ID" value="NZ_CP002697.1"/>
</dbReference>
<gene>
    <name evidence="11 14" type="primary">tig</name>
    <name evidence="14" type="ORF">BUMPUSDA_CDS00126</name>
</gene>
<evidence type="ECO:0000256" key="10">
    <source>
        <dbReference type="ARBA" id="ARBA00029986"/>
    </source>
</evidence>
<dbReference type="InterPro" id="IPR037041">
    <property type="entry name" value="Trigger_fac_C_sf"/>
</dbReference>
<dbReference type="InterPro" id="IPR036611">
    <property type="entry name" value="Trigger_fac_ribosome-bd_sf"/>
</dbReference>
<dbReference type="Gene3D" id="3.10.50.40">
    <property type="match status" value="1"/>
</dbReference>
<proteinExistence type="inferred from homology"/>
<dbReference type="GO" id="GO:0015031">
    <property type="term" value="P:protein transport"/>
    <property type="evidence" value="ECO:0007669"/>
    <property type="project" value="UniProtKB-UniRule"/>
</dbReference>
<dbReference type="NCBIfam" id="TIGR00115">
    <property type="entry name" value="tig"/>
    <property type="match status" value="1"/>
</dbReference>
<evidence type="ECO:0000256" key="9">
    <source>
        <dbReference type="ARBA" id="ARBA00023306"/>
    </source>
</evidence>
<organism evidence="14 15">
    <name type="scientific">Buchnera aphidicola str. USDA</name>
    <name type="common">Myzus persicae</name>
    <dbReference type="NCBI Taxonomy" id="1009856"/>
    <lineage>
        <taxon>Bacteria</taxon>
        <taxon>Pseudomonadati</taxon>
        <taxon>Pseudomonadota</taxon>
        <taxon>Gammaproteobacteria</taxon>
        <taxon>Enterobacterales</taxon>
        <taxon>Erwiniaceae</taxon>
        <taxon>Buchnera</taxon>
    </lineage>
</organism>
<comment type="function">
    <text evidence="11">Involved in protein export. Acts as a chaperone by maintaining the newly synthesized protein in an open conformation. Functions as a peptidyl-prolyl cis-trans isomerase.</text>
</comment>
<evidence type="ECO:0000256" key="11">
    <source>
        <dbReference type="HAMAP-Rule" id="MF_00303"/>
    </source>
</evidence>
<dbReference type="Pfam" id="PF05698">
    <property type="entry name" value="Trigger_C"/>
    <property type="match status" value="1"/>
</dbReference>
<evidence type="ECO:0000256" key="6">
    <source>
        <dbReference type="ARBA" id="ARBA00023110"/>
    </source>
</evidence>
<dbReference type="GO" id="GO:0051301">
    <property type="term" value="P:cell division"/>
    <property type="evidence" value="ECO:0007669"/>
    <property type="project" value="UniProtKB-KW"/>
</dbReference>
<dbReference type="SUPFAM" id="SSF54534">
    <property type="entry name" value="FKBP-like"/>
    <property type="match status" value="1"/>
</dbReference>
<dbReference type="KEGG" id="bapu:BUMPUSDA_CDS00126"/>
<comment type="subcellular location">
    <subcellularLocation>
        <location evidence="11">Cytoplasm</location>
    </subcellularLocation>
    <text evidence="11">About half TF is bound to the ribosome near the polypeptide exit tunnel while the other half is free in the cytoplasm.</text>
</comment>
<dbReference type="GO" id="GO:0005737">
    <property type="term" value="C:cytoplasm"/>
    <property type="evidence" value="ECO:0007669"/>
    <property type="project" value="UniProtKB-SubCell"/>
</dbReference>
<comment type="similarity">
    <text evidence="2 11">Belongs to the FKBP-type PPIase family. Tig subfamily.</text>
</comment>
<evidence type="ECO:0000313" key="15">
    <source>
        <dbReference type="Proteomes" id="UP000019087"/>
    </source>
</evidence>
<reference evidence="14 15" key="1">
    <citation type="journal article" date="2013" name="BMC Genomics">
        <title>Comparative analysis of genome sequences from four strains of the Buchnera aphidicola Mp endosymbion of the green peach aphid, Myzus persicae.</title>
        <authorList>
            <person name="Jiang Z."/>
            <person name="Jones D.H."/>
            <person name="Khuri S."/>
            <person name="Tsinoremas N.F."/>
            <person name="Wyss T."/>
            <person name="Jander G."/>
            <person name="Wilson A.C."/>
        </authorList>
    </citation>
    <scope>NUCLEOTIDE SEQUENCE [LARGE SCALE GENOMIC DNA]</scope>
    <source>
        <strain evidence="15">str. USDA (Myzus persicae)</strain>
    </source>
</reference>
<protein>
    <recommendedName>
        <fullName evidence="4 11">Trigger factor</fullName>
        <shortName evidence="11">TF</shortName>
        <ecNumber evidence="3 11">5.2.1.8</ecNumber>
    </recommendedName>
    <alternativeName>
        <fullName evidence="10 11">PPIase</fullName>
    </alternativeName>
</protein>
<keyword evidence="6 11" id="KW-0697">Rotamase</keyword>
<comment type="domain">
    <text evidence="11">Consists of 3 domains; the N-terminus binds the ribosome, the middle domain has PPIase activity, while the C-terminus has intrinsic chaperone activity on its own.</text>
</comment>
<evidence type="ECO:0000256" key="2">
    <source>
        <dbReference type="ARBA" id="ARBA00005464"/>
    </source>
</evidence>
<sequence>MKFFIEKNKDAGHRVTINIPKIIVNNAIFRELIKISKKTNMNGFRKGKIPIKVVQKKYGETIYYDVFKELMQKFFYEFIQKEKIKIIGLPKYYMSSNLDKEKEFFEYSVNYELYPQFEIKDIENIKVTKINTNITEHDIKKKIEEYQIKNNVWHIVNQPIKSYDRVTINYNIYEKNKKINKFNRENIIFIVSDNQLLSLLNHKIINHLTNDIIFLKVKLHPYHPEKELQNKEITFKIKIIKIEKRLLLESDEIRKKEIFTQKDHENIKYNLKNQINQIIQNNLEKQIIEEIVKKNPILLPPLLLKEEKETLYKQLQQQYKENNNLLEKKYYIDIKLKAKKRLYNKIILEKVISDNQYFKNEKNIENIIKNITLDYEREMKIHDLYNNKSVKNIIKNIALQKQALHWLIERVSIIKKNWTFDQFIKHKWENDEEFFA</sequence>
<evidence type="ECO:0000256" key="3">
    <source>
        <dbReference type="ARBA" id="ARBA00013194"/>
    </source>
</evidence>
<dbReference type="InterPro" id="IPR046357">
    <property type="entry name" value="PPIase_dom_sf"/>
</dbReference>
<dbReference type="InterPro" id="IPR008881">
    <property type="entry name" value="Trigger_fac_ribosome-bd_bac"/>
</dbReference>
<dbReference type="PIRSF" id="PIRSF003095">
    <property type="entry name" value="Trigger_factor"/>
    <property type="match status" value="1"/>
</dbReference>
<accession>W0P4B7</accession>
<dbReference type="Proteomes" id="UP000019087">
    <property type="component" value="Chromosome"/>
</dbReference>
<feature type="domain" description="Trigger factor C-terminal" evidence="13">
    <location>
        <begin position="264"/>
        <end position="409"/>
    </location>
</feature>
<dbReference type="SUPFAM" id="SSF102735">
    <property type="entry name" value="Trigger factor ribosome-binding domain"/>
    <property type="match status" value="1"/>
</dbReference>
<dbReference type="SUPFAM" id="SSF109998">
    <property type="entry name" value="Triger factor/SurA peptide-binding domain-like"/>
    <property type="match status" value="1"/>
</dbReference>
<evidence type="ECO:0000259" key="12">
    <source>
        <dbReference type="Pfam" id="PF05697"/>
    </source>
</evidence>
<dbReference type="Gene3D" id="1.10.3120.10">
    <property type="entry name" value="Trigger factor, C-terminal domain"/>
    <property type="match status" value="1"/>
</dbReference>